<feature type="chain" id="PRO_5034030466" evidence="2">
    <location>
        <begin position="31"/>
        <end position="216"/>
    </location>
</feature>
<reference evidence="3 4" key="1">
    <citation type="submission" date="2016-10" db="EMBL/GenBank/DDBJ databases">
        <authorList>
            <person name="Varghese N."/>
            <person name="Submissions S."/>
        </authorList>
    </citation>
    <scope>NUCLEOTIDE SEQUENCE [LARGE SCALE GENOMIC DNA]</scope>
    <source>
        <strain evidence="3 4">DSM 18839</strain>
    </source>
</reference>
<dbReference type="RefSeq" id="WP_038015665.1">
    <property type="nucleotide sequence ID" value="NZ_FNBW01000010.1"/>
</dbReference>
<gene>
    <name evidence="3" type="ORF">SAMN05660686_03375</name>
</gene>
<evidence type="ECO:0000313" key="4">
    <source>
        <dbReference type="Proteomes" id="UP000198615"/>
    </source>
</evidence>
<dbReference type="InterPro" id="IPR029046">
    <property type="entry name" value="LolA/LolB/LppX"/>
</dbReference>
<organism evidence="3 4">
    <name type="scientific">Thalassobaculum litoreum DSM 18839</name>
    <dbReference type="NCBI Taxonomy" id="1123362"/>
    <lineage>
        <taxon>Bacteria</taxon>
        <taxon>Pseudomonadati</taxon>
        <taxon>Pseudomonadota</taxon>
        <taxon>Alphaproteobacteria</taxon>
        <taxon>Rhodospirillales</taxon>
        <taxon>Thalassobaculaceae</taxon>
        <taxon>Thalassobaculum</taxon>
    </lineage>
</organism>
<dbReference type="Proteomes" id="UP000198615">
    <property type="component" value="Unassembled WGS sequence"/>
</dbReference>
<dbReference type="Pfam" id="PF03548">
    <property type="entry name" value="LolA"/>
    <property type="match status" value="1"/>
</dbReference>
<dbReference type="InterPro" id="IPR004564">
    <property type="entry name" value="OM_lipoprot_carrier_LolA-like"/>
</dbReference>
<evidence type="ECO:0000256" key="2">
    <source>
        <dbReference type="SAM" id="SignalP"/>
    </source>
</evidence>
<dbReference type="CDD" id="cd16325">
    <property type="entry name" value="LolA"/>
    <property type="match status" value="1"/>
</dbReference>
<evidence type="ECO:0000313" key="3">
    <source>
        <dbReference type="EMBL" id="SDG10284.1"/>
    </source>
</evidence>
<comment type="caution">
    <text evidence="3">The sequence shown here is derived from an EMBL/GenBank/DDBJ whole genome shotgun (WGS) entry which is preliminary data.</text>
</comment>
<accession>A0A8G2EX87</accession>
<dbReference type="EMBL" id="FNBW01000010">
    <property type="protein sequence ID" value="SDG10284.1"/>
    <property type="molecule type" value="Genomic_DNA"/>
</dbReference>
<keyword evidence="4" id="KW-1185">Reference proteome</keyword>
<keyword evidence="3" id="KW-0449">Lipoprotein</keyword>
<sequence>MIRARSLLAALLFTVAAAGGVAGVPASAVAQGLTAEQRAEVQRVEDYFNQLTSMRSTFLQASSTGLVARGVVWLERPGRMRFEYAPPSPVLITADGIWLTYQDNDLEQTTQIPLISSPLSVLVSDEVDLMDELVVEDVQKGSNVIRLQLRQRDDPDQGNVILTFQDNPLSLKQWIITDAQGVEVKVALLDPVFGLDLPPDLWRPNDFGRPSDDVGR</sequence>
<evidence type="ECO:0000256" key="1">
    <source>
        <dbReference type="ARBA" id="ARBA00022729"/>
    </source>
</evidence>
<proteinExistence type="predicted"/>
<dbReference type="PANTHER" id="PTHR35869">
    <property type="entry name" value="OUTER-MEMBRANE LIPOPROTEIN CARRIER PROTEIN"/>
    <property type="match status" value="1"/>
</dbReference>
<name>A0A8G2EX87_9PROT</name>
<feature type="signal peptide" evidence="2">
    <location>
        <begin position="1"/>
        <end position="30"/>
    </location>
</feature>
<dbReference type="PANTHER" id="PTHR35869:SF1">
    <property type="entry name" value="OUTER-MEMBRANE LIPOPROTEIN CARRIER PROTEIN"/>
    <property type="match status" value="1"/>
</dbReference>
<dbReference type="AlphaFoldDB" id="A0A8G2EX87"/>
<dbReference type="OrthoDB" id="9800501at2"/>
<protein>
    <submittedName>
        <fullName evidence="3">Outer membrane lipoprotein-sorting protein</fullName>
    </submittedName>
</protein>
<dbReference type="Gene3D" id="2.50.20.10">
    <property type="entry name" value="Lipoprotein localisation LolA/LolB/LppX"/>
    <property type="match status" value="1"/>
</dbReference>
<dbReference type="SUPFAM" id="SSF89392">
    <property type="entry name" value="Prokaryotic lipoproteins and lipoprotein localization factors"/>
    <property type="match status" value="1"/>
</dbReference>
<keyword evidence="1 2" id="KW-0732">Signal</keyword>